<accession>A0ABS5QK57</accession>
<reference evidence="1 2" key="1">
    <citation type="journal article" date="2021" name="Nat. Commun.">
        <title>Reductive evolution and unique predatory mode in the CPR bacterium Vampirococcus lugosii.</title>
        <authorList>
            <person name="Moreira D."/>
            <person name="Zivanovic Y."/>
            <person name="Lopez-Archilla A.I."/>
            <person name="Iniesto M."/>
            <person name="Lopez-Garcia P."/>
        </authorList>
    </citation>
    <scope>NUCLEOTIDE SEQUENCE [LARGE SCALE GENOMIC DNA]</scope>
    <source>
        <strain evidence="1">Chiprana</strain>
    </source>
</reference>
<sequence length="101" mass="11878">MLSIEKNLEKESSNSKINEIVEQKKEDLQNILKITISPEEEKILIILTQTNNKEEKLGYSNLLQIKIAEDLAIRDGKIEDFNSYLMGFINRYSKEFRDIVW</sequence>
<keyword evidence="2" id="KW-1185">Reference proteome</keyword>
<evidence type="ECO:0000313" key="1">
    <source>
        <dbReference type="EMBL" id="MBS8121482.1"/>
    </source>
</evidence>
<organism evidence="1 2">
    <name type="scientific">Candidatus Vampirococcus lugosii</name>
    <dbReference type="NCBI Taxonomy" id="2789015"/>
    <lineage>
        <taxon>Bacteria</taxon>
        <taxon>Candidatus Absconditibacteriota</taxon>
        <taxon>Vampirococcus</taxon>
    </lineage>
</organism>
<dbReference type="EMBL" id="JAEDAM010000001">
    <property type="protein sequence ID" value="MBS8121482.1"/>
    <property type="molecule type" value="Genomic_DNA"/>
</dbReference>
<protein>
    <submittedName>
        <fullName evidence="1">Uncharacterized protein</fullName>
    </submittedName>
</protein>
<name>A0ABS5QK57_9BACT</name>
<gene>
    <name evidence="1" type="ORF">VAMP_2n757</name>
</gene>
<dbReference type="RefSeq" id="WP_213348039.1">
    <property type="nucleotide sequence ID" value="NZ_JAEDAM010000001.1"/>
</dbReference>
<comment type="caution">
    <text evidence="1">The sequence shown here is derived from an EMBL/GenBank/DDBJ whole genome shotgun (WGS) entry which is preliminary data.</text>
</comment>
<dbReference type="Proteomes" id="UP000680365">
    <property type="component" value="Unassembled WGS sequence"/>
</dbReference>
<proteinExistence type="predicted"/>
<evidence type="ECO:0000313" key="2">
    <source>
        <dbReference type="Proteomes" id="UP000680365"/>
    </source>
</evidence>